<evidence type="ECO:0000313" key="3">
    <source>
        <dbReference type="Proteomes" id="UP000011976"/>
    </source>
</evidence>
<feature type="region of interest" description="Disordered" evidence="1">
    <location>
        <begin position="137"/>
        <end position="174"/>
    </location>
</feature>
<accession>M9M103</accession>
<protein>
    <submittedName>
        <fullName evidence="2">Uncharacterized protein</fullName>
    </submittedName>
</protein>
<dbReference type="EMBL" id="DF196775">
    <property type="protein sequence ID" value="GAC73630.1"/>
    <property type="molecule type" value="Genomic_DNA"/>
</dbReference>
<sequence length="174" mass="19084">MVAWLHTTLHQDPEELTLLEPTLSGRLISTAAREIMPLVIPDATQVPTVVGDYSSVTTEALRGLNAETLVHEIKRLQDSVTRLEDSNRQIEQFVQETADELDDHDKAEMRNACTDNDATISKQNGVVEKLFDVLEEKTGQQDAQSHYGISRPGSAPKGSSDAVPMQEDAGGVFL</sequence>
<evidence type="ECO:0000256" key="1">
    <source>
        <dbReference type="SAM" id="MobiDB-lite"/>
    </source>
</evidence>
<dbReference type="Proteomes" id="UP000011976">
    <property type="component" value="Unassembled WGS sequence"/>
</dbReference>
<reference evidence="3" key="1">
    <citation type="journal article" date="2013" name="Genome Announc.">
        <title>Genome sequence of the basidiomycetous yeast Pseudozyma antarctica T-34, a producer of the glycolipid biosurfactants mannosylerythritol lipids.</title>
        <authorList>
            <person name="Morita T."/>
            <person name="Koike H."/>
            <person name="Koyama Y."/>
            <person name="Hagiwara H."/>
            <person name="Ito E."/>
            <person name="Fukuoka T."/>
            <person name="Imura T."/>
            <person name="Machida M."/>
            <person name="Kitamoto D."/>
        </authorList>
    </citation>
    <scope>NUCLEOTIDE SEQUENCE [LARGE SCALE GENOMIC DNA]</scope>
    <source>
        <strain evidence="3">T-34</strain>
    </source>
</reference>
<dbReference type="OrthoDB" id="548474at2759"/>
<proteinExistence type="predicted"/>
<dbReference type="AlphaFoldDB" id="M9M103"/>
<evidence type="ECO:0000313" key="2">
    <source>
        <dbReference type="EMBL" id="GAC73630.1"/>
    </source>
</evidence>
<gene>
    <name evidence="2" type="ORF">PANT_9c00224</name>
</gene>
<name>M9M103_PSEA3</name>
<organism evidence="2 3">
    <name type="scientific">Pseudozyma antarctica (strain T-34)</name>
    <name type="common">Yeast</name>
    <name type="synonym">Candida antarctica</name>
    <dbReference type="NCBI Taxonomy" id="1151754"/>
    <lineage>
        <taxon>Eukaryota</taxon>
        <taxon>Fungi</taxon>
        <taxon>Dikarya</taxon>
        <taxon>Basidiomycota</taxon>
        <taxon>Ustilaginomycotina</taxon>
        <taxon>Ustilaginomycetes</taxon>
        <taxon>Ustilaginales</taxon>
        <taxon>Ustilaginaceae</taxon>
        <taxon>Moesziomyces</taxon>
    </lineage>
</organism>